<dbReference type="Proteomes" id="UP001428341">
    <property type="component" value="Unassembled WGS sequence"/>
</dbReference>
<comment type="caution">
    <text evidence="1">The sequence shown here is derived from an EMBL/GenBank/DDBJ whole genome shotgun (WGS) entry which is preliminary data.</text>
</comment>
<keyword evidence="2" id="KW-1185">Reference proteome</keyword>
<protein>
    <submittedName>
        <fullName evidence="1">Uncharacterized protein</fullName>
    </submittedName>
</protein>
<reference evidence="1 2" key="1">
    <citation type="submission" date="2024-05" db="EMBL/GenBank/DDBJ databases">
        <title>Haplotype-resolved chromosome-level genome assembly of Huyou (Citrus changshanensis).</title>
        <authorList>
            <person name="Miao C."/>
            <person name="Chen W."/>
            <person name="Wu Y."/>
            <person name="Wang L."/>
            <person name="Zhao S."/>
            <person name="Grierson D."/>
            <person name="Xu C."/>
            <person name="Chen K."/>
        </authorList>
    </citation>
    <scope>NUCLEOTIDE SEQUENCE [LARGE SCALE GENOMIC DNA]</scope>
    <source>
        <strain evidence="1">01-14</strain>
        <tissue evidence="1">Leaf</tissue>
    </source>
</reference>
<name>A0AAP0QEQ0_9ROSI</name>
<accession>A0AAP0QEQ0</accession>
<organism evidence="1 2">
    <name type="scientific">Citrus x changshan-huyou</name>
    <dbReference type="NCBI Taxonomy" id="2935761"/>
    <lineage>
        <taxon>Eukaryota</taxon>
        <taxon>Viridiplantae</taxon>
        <taxon>Streptophyta</taxon>
        <taxon>Embryophyta</taxon>
        <taxon>Tracheophyta</taxon>
        <taxon>Spermatophyta</taxon>
        <taxon>Magnoliopsida</taxon>
        <taxon>eudicotyledons</taxon>
        <taxon>Gunneridae</taxon>
        <taxon>Pentapetalae</taxon>
        <taxon>rosids</taxon>
        <taxon>malvids</taxon>
        <taxon>Sapindales</taxon>
        <taxon>Rutaceae</taxon>
        <taxon>Aurantioideae</taxon>
        <taxon>Citrus</taxon>
    </lineage>
</organism>
<sequence length="188" mass="21044">MAELCLREEASLPRNVLSVLVGSLTDSVVIMQRLRAFSRKWILSSNRLIKDHLVKAETTTKQKHEDIINGHPANLGDQANSAHGAHQITKDHIKAVFMASSFNIQKYILILHRLFNVKMSNRAVRPTTSRPAIAELARNPRAMNKAQDEKGGGRFEQGDAAEQSLKISKKTRLIPVPIHYLHQPSETA</sequence>
<gene>
    <name evidence="1" type="ORF">WN944_020227</name>
</gene>
<dbReference type="AlphaFoldDB" id="A0AAP0QEQ0"/>
<evidence type="ECO:0000313" key="2">
    <source>
        <dbReference type="Proteomes" id="UP001428341"/>
    </source>
</evidence>
<dbReference type="EMBL" id="JBCGBO010000007">
    <property type="protein sequence ID" value="KAK9188822.1"/>
    <property type="molecule type" value="Genomic_DNA"/>
</dbReference>
<proteinExistence type="predicted"/>
<evidence type="ECO:0000313" key="1">
    <source>
        <dbReference type="EMBL" id="KAK9188822.1"/>
    </source>
</evidence>